<dbReference type="CDD" id="cd00170">
    <property type="entry name" value="SEC14"/>
    <property type="match status" value="1"/>
</dbReference>
<dbReference type="Gene3D" id="3.40.525.10">
    <property type="entry name" value="CRAL-TRIO lipid binding domain"/>
    <property type="match status" value="1"/>
</dbReference>
<dbReference type="PROSITE" id="PS50191">
    <property type="entry name" value="CRAL_TRIO"/>
    <property type="match status" value="1"/>
</dbReference>
<dbReference type="GO" id="GO:0016020">
    <property type="term" value="C:membrane"/>
    <property type="evidence" value="ECO:0007669"/>
    <property type="project" value="TreeGrafter"/>
</dbReference>
<dbReference type="SUPFAM" id="SSF52087">
    <property type="entry name" value="CRAL/TRIO domain"/>
    <property type="match status" value="1"/>
</dbReference>
<dbReference type="Pfam" id="PF00650">
    <property type="entry name" value="CRAL_TRIO"/>
    <property type="match status" value="1"/>
</dbReference>
<dbReference type="PRINTS" id="PR00180">
    <property type="entry name" value="CRETINALDHBP"/>
</dbReference>
<feature type="domain" description="CRAL-TRIO" evidence="1">
    <location>
        <begin position="146"/>
        <end position="241"/>
    </location>
</feature>
<dbReference type="EMBL" id="MG434633">
    <property type="protein sequence ID" value="ATY51939.1"/>
    <property type="molecule type" value="mRNA"/>
</dbReference>
<proteinExistence type="evidence at transcript level"/>
<sequence>MLIHLLLQVSEDDIAKVNQEYNLDDVKIKDYINIINIWCNKQDHLVEAHKYMTPDVITRLIIISRGKVEETKTKIERLMTTRGMLPEVILNKSYEEFENLLENVIFIPMPKLDVSKSRIMIAKYCNPDLLGEFRLYVDYNISDIHILDLKGLTLNDVAQFNPIIFRKGEILHTKGYGLRVKGIHILNAPTYADKFISVLKPVLSEKVAGRIHVHNSYDDLHKYIPKTFLPEDYGGEEPSIAVIHEQWKEYLKTDEARKFLENSNKLKSDESKRNCAKFNEEYLGMPGSFRKLNVD</sequence>
<dbReference type="Gene3D" id="1.20.5.1200">
    <property type="entry name" value="Alpha-tocopherol transfer"/>
    <property type="match status" value="1"/>
</dbReference>
<organism evidence="2">
    <name type="scientific">Heliconius melpomene</name>
    <name type="common">Postman butterfly</name>
    <dbReference type="NCBI Taxonomy" id="34740"/>
    <lineage>
        <taxon>Eukaryota</taxon>
        <taxon>Metazoa</taxon>
        <taxon>Ecdysozoa</taxon>
        <taxon>Arthropoda</taxon>
        <taxon>Hexapoda</taxon>
        <taxon>Insecta</taxon>
        <taxon>Pterygota</taxon>
        <taxon>Neoptera</taxon>
        <taxon>Endopterygota</taxon>
        <taxon>Lepidoptera</taxon>
        <taxon>Glossata</taxon>
        <taxon>Ditrysia</taxon>
        <taxon>Papilionoidea</taxon>
        <taxon>Nymphalidae</taxon>
        <taxon>Heliconiinae</taxon>
        <taxon>Heliconiini</taxon>
        <taxon>Heliconius</taxon>
    </lineage>
</organism>
<evidence type="ECO:0000259" key="1">
    <source>
        <dbReference type="PROSITE" id="PS50191"/>
    </source>
</evidence>
<evidence type="ECO:0000313" key="2">
    <source>
        <dbReference type="EMBL" id="ATY51939.1"/>
    </source>
</evidence>
<dbReference type="AlphaFoldDB" id="A0A2H4RMS7"/>
<dbReference type="PANTHER" id="PTHR10174">
    <property type="entry name" value="ALPHA-TOCOPHEROL TRANSFER PROTEIN-RELATED"/>
    <property type="match status" value="1"/>
</dbReference>
<reference evidence="2" key="1">
    <citation type="journal article" date="2017" name="Genome Biol. Evol.">
        <title>Copy Number Variation and Expression Analysis Reveals a Nonorthologous Pinta Gene Family Member Involved in Butterfly Vision.</title>
        <authorList>
            <person name="Macias-Munoz A."/>
            <person name="McCulloch K.J."/>
            <person name="Briscoe A.D."/>
        </authorList>
    </citation>
    <scope>NUCLEOTIDE SEQUENCE</scope>
</reference>
<dbReference type="InterPro" id="IPR036865">
    <property type="entry name" value="CRAL-TRIO_dom_sf"/>
</dbReference>
<accession>A0A2H4RMS7</accession>
<protein>
    <submittedName>
        <fullName evidence="2">CTD28</fullName>
    </submittedName>
</protein>
<dbReference type="GO" id="GO:1902936">
    <property type="term" value="F:phosphatidylinositol bisphosphate binding"/>
    <property type="evidence" value="ECO:0007669"/>
    <property type="project" value="TreeGrafter"/>
</dbReference>
<name>A0A2H4RMS7_HELME</name>
<dbReference type="InterPro" id="IPR001251">
    <property type="entry name" value="CRAL-TRIO_dom"/>
</dbReference>
<dbReference type="PANTHER" id="PTHR10174:SF222">
    <property type="entry name" value="GH10083P-RELATED"/>
    <property type="match status" value="1"/>
</dbReference>